<dbReference type="EMBL" id="KZ305027">
    <property type="protein sequence ID" value="PIA52252.1"/>
    <property type="molecule type" value="Genomic_DNA"/>
</dbReference>
<sequence length="285" mass="30963">MPESNTLNQQLYGVHHTVEGSGINGNMDMMDGSDDIPSDSGYPSIANQLGEGMDQLSISFQGEVFVYDSVPPEKVQAVLLLLGGYELPSGVPNVTVASQKRRGSGDLMGGLNVPHRAASLIRFREKRKERNYDKKIRYNVRKEVALRMQRRKGQFMSSKVRPEGLASASSSWSAEGNPGRDESLPEIICTHCGTSSRFTPMMRRGPAGPRTLCNACGLTWANKGKLRPVTKGNVGGQKAVEVHFAVQSAATQDEANDTNADDDEKGSPELDMITMTNGDNDDNDV</sequence>
<feature type="region of interest" description="Disordered" evidence="14">
    <location>
        <begin position="155"/>
        <end position="180"/>
    </location>
</feature>
<evidence type="ECO:0000256" key="10">
    <source>
        <dbReference type="ARBA" id="ARBA00023163"/>
    </source>
</evidence>
<dbReference type="PROSITE" id="PS50114">
    <property type="entry name" value="GATA_ZN_FINGER_2"/>
    <property type="match status" value="1"/>
</dbReference>
<dbReference type="InterPro" id="IPR010399">
    <property type="entry name" value="Tify_dom"/>
</dbReference>
<evidence type="ECO:0000256" key="12">
    <source>
        <dbReference type="PROSITE-ProRule" id="PRU00094"/>
    </source>
</evidence>
<dbReference type="OrthoDB" id="2162994at2759"/>
<evidence type="ECO:0000256" key="8">
    <source>
        <dbReference type="ARBA" id="ARBA00023125"/>
    </source>
</evidence>
<keyword evidence="19" id="KW-1185">Reference proteome</keyword>
<evidence type="ECO:0000256" key="4">
    <source>
        <dbReference type="ARBA" id="ARBA00022723"/>
    </source>
</evidence>
<dbReference type="Pfam" id="PF06200">
    <property type="entry name" value="tify"/>
    <property type="match status" value="1"/>
</dbReference>
<dbReference type="CDD" id="cd00202">
    <property type="entry name" value="ZnF_GATA"/>
    <property type="match status" value="1"/>
</dbReference>
<evidence type="ECO:0000256" key="13">
    <source>
        <dbReference type="PROSITE-ProRule" id="PRU00357"/>
    </source>
</evidence>
<keyword evidence="10" id="KW-0804">Transcription</keyword>
<dbReference type="EMBL" id="KZ305027">
    <property type="protein sequence ID" value="PIA52250.1"/>
    <property type="molecule type" value="Genomic_DNA"/>
</dbReference>
<dbReference type="InterPro" id="IPR010402">
    <property type="entry name" value="CCT_domain"/>
</dbReference>
<evidence type="ECO:0000256" key="1">
    <source>
        <dbReference type="ARBA" id="ARBA00002206"/>
    </source>
</evidence>
<reference evidence="18 19" key="1">
    <citation type="submission" date="2017-09" db="EMBL/GenBank/DDBJ databases">
        <title>WGS assembly of Aquilegia coerulea Goldsmith.</title>
        <authorList>
            <person name="Hodges S."/>
            <person name="Kramer E."/>
            <person name="Nordborg M."/>
            <person name="Tomkins J."/>
            <person name="Borevitz J."/>
            <person name="Derieg N."/>
            <person name="Yan J."/>
            <person name="Mihaltcheva S."/>
            <person name="Hayes R.D."/>
            <person name="Rokhsar D."/>
        </authorList>
    </citation>
    <scope>NUCLEOTIDE SEQUENCE [LARGE SCALE GENOMIC DNA]</scope>
    <source>
        <strain evidence="19">cv. Goldsmith</strain>
    </source>
</reference>
<evidence type="ECO:0000313" key="18">
    <source>
        <dbReference type="EMBL" id="PIA52252.1"/>
    </source>
</evidence>
<evidence type="ECO:0000256" key="7">
    <source>
        <dbReference type="ARBA" id="ARBA00023015"/>
    </source>
</evidence>
<evidence type="ECO:0000256" key="9">
    <source>
        <dbReference type="ARBA" id="ARBA00023159"/>
    </source>
</evidence>
<dbReference type="GO" id="GO:0005634">
    <property type="term" value="C:nucleus"/>
    <property type="evidence" value="ECO:0007669"/>
    <property type="project" value="UniProtKB-SubCell"/>
</dbReference>
<evidence type="ECO:0000259" key="15">
    <source>
        <dbReference type="PROSITE" id="PS50114"/>
    </source>
</evidence>
<feature type="domain" description="GATA-type" evidence="15">
    <location>
        <begin position="189"/>
        <end position="231"/>
    </location>
</feature>
<dbReference type="PROSITE" id="PS00344">
    <property type="entry name" value="GATA_ZN_FINGER_1"/>
    <property type="match status" value="1"/>
</dbReference>
<keyword evidence="6" id="KW-0862">Zinc</keyword>
<dbReference type="STRING" id="218851.A0A2G5E919"/>
<evidence type="ECO:0000256" key="11">
    <source>
        <dbReference type="ARBA" id="ARBA00023242"/>
    </source>
</evidence>
<evidence type="ECO:0000256" key="2">
    <source>
        <dbReference type="ARBA" id="ARBA00004123"/>
    </source>
</evidence>
<keyword evidence="9" id="KW-0010">Activator</keyword>
<dbReference type="Pfam" id="PF06203">
    <property type="entry name" value="CCT"/>
    <property type="match status" value="1"/>
</dbReference>
<keyword evidence="11 13" id="KW-0539">Nucleus</keyword>
<dbReference type="GO" id="GO:0006355">
    <property type="term" value="P:regulation of DNA-templated transcription"/>
    <property type="evidence" value="ECO:0007669"/>
    <property type="project" value="InterPro"/>
</dbReference>
<dbReference type="PANTHER" id="PTHR46125">
    <property type="entry name" value="GATA TRANSCRIPTION FACTOR 28"/>
    <property type="match status" value="1"/>
</dbReference>
<feature type="domain" description="CCT" evidence="16">
    <location>
        <begin position="116"/>
        <end position="158"/>
    </location>
</feature>
<feature type="compositionally biased region" description="Acidic residues" evidence="14">
    <location>
        <begin position="254"/>
        <end position="264"/>
    </location>
</feature>
<proteinExistence type="inferred from homology"/>
<comment type="subcellular location">
    <subcellularLocation>
        <location evidence="2 13">Nucleus</location>
    </subcellularLocation>
</comment>
<feature type="domain" description="Tify" evidence="17">
    <location>
        <begin position="49"/>
        <end position="84"/>
    </location>
</feature>
<dbReference type="SUPFAM" id="SSF57716">
    <property type="entry name" value="Glucocorticoid receptor-like (DNA-binding domain)"/>
    <property type="match status" value="1"/>
</dbReference>
<evidence type="ECO:0008006" key="20">
    <source>
        <dbReference type="Google" id="ProtNLM"/>
    </source>
</evidence>
<dbReference type="Gene3D" id="3.30.50.10">
    <property type="entry name" value="Erythroid Transcription Factor GATA-1, subunit A"/>
    <property type="match status" value="1"/>
</dbReference>
<dbReference type="GO" id="GO:0043565">
    <property type="term" value="F:sequence-specific DNA binding"/>
    <property type="evidence" value="ECO:0007669"/>
    <property type="project" value="InterPro"/>
</dbReference>
<dbReference type="InterPro" id="IPR013088">
    <property type="entry name" value="Znf_NHR/GATA"/>
</dbReference>
<dbReference type="PROSITE" id="PS51320">
    <property type="entry name" value="TIFY"/>
    <property type="match status" value="1"/>
</dbReference>
<evidence type="ECO:0000259" key="17">
    <source>
        <dbReference type="PROSITE" id="PS51320"/>
    </source>
</evidence>
<evidence type="ECO:0000256" key="3">
    <source>
        <dbReference type="ARBA" id="ARBA00007722"/>
    </source>
</evidence>
<dbReference type="AlphaFoldDB" id="A0A2G5E919"/>
<dbReference type="SMART" id="SM00401">
    <property type="entry name" value="ZnF_GATA"/>
    <property type="match status" value="1"/>
</dbReference>
<dbReference type="SMART" id="SM00979">
    <property type="entry name" value="TIFY"/>
    <property type="match status" value="1"/>
</dbReference>
<dbReference type="PROSITE" id="PS51017">
    <property type="entry name" value="CCT"/>
    <property type="match status" value="1"/>
</dbReference>
<gene>
    <name evidence="18" type="ORF">AQUCO_01000250v1</name>
</gene>
<evidence type="ECO:0000256" key="5">
    <source>
        <dbReference type="ARBA" id="ARBA00022771"/>
    </source>
</evidence>
<comment type="function">
    <text evidence="1">Transcriptional activator that specifically binds 5'-GATA-3' or 5'-GAT-3' motifs within gene promoters.</text>
</comment>
<keyword evidence="5 12" id="KW-0863">Zinc-finger</keyword>
<feature type="region of interest" description="Disordered" evidence="14">
    <location>
        <begin position="248"/>
        <end position="285"/>
    </location>
</feature>
<dbReference type="PANTHER" id="PTHR46125:SF24">
    <property type="entry name" value="GATA TRANSCRIPTION FACTOR 18"/>
    <property type="match status" value="1"/>
</dbReference>
<dbReference type="InterPro" id="IPR045280">
    <property type="entry name" value="TIFY-like"/>
</dbReference>
<evidence type="ECO:0000256" key="6">
    <source>
        <dbReference type="ARBA" id="ARBA00022833"/>
    </source>
</evidence>
<dbReference type="GO" id="GO:0008270">
    <property type="term" value="F:zinc ion binding"/>
    <property type="evidence" value="ECO:0007669"/>
    <property type="project" value="UniProtKB-KW"/>
</dbReference>
<organism evidence="18 19">
    <name type="scientific">Aquilegia coerulea</name>
    <name type="common">Rocky mountain columbine</name>
    <dbReference type="NCBI Taxonomy" id="218851"/>
    <lineage>
        <taxon>Eukaryota</taxon>
        <taxon>Viridiplantae</taxon>
        <taxon>Streptophyta</taxon>
        <taxon>Embryophyta</taxon>
        <taxon>Tracheophyta</taxon>
        <taxon>Spermatophyta</taxon>
        <taxon>Magnoliopsida</taxon>
        <taxon>Ranunculales</taxon>
        <taxon>Ranunculaceae</taxon>
        <taxon>Thalictroideae</taxon>
        <taxon>Aquilegia</taxon>
    </lineage>
</organism>
<keyword evidence="7" id="KW-0805">Transcription regulation</keyword>
<comment type="similarity">
    <text evidence="3">Belongs to the type IV zinc-finger family. Class C subfamily.</text>
</comment>
<dbReference type="Pfam" id="PF00320">
    <property type="entry name" value="GATA"/>
    <property type="match status" value="1"/>
</dbReference>
<accession>A0A2G5E919</accession>
<dbReference type="InterPro" id="IPR000679">
    <property type="entry name" value="Znf_GATA"/>
</dbReference>
<evidence type="ECO:0000259" key="16">
    <source>
        <dbReference type="PROSITE" id="PS51017"/>
    </source>
</evidence>
<keyword evidence="8" id="KW-0238">DNA-binding</keyword>
<dbReference type="Proteomes" id="UP000230069">
    <property type="component" value="Unassembled WGS sequence"/>
</dbReference>
<name>A0A2G5E919_AQUCA</name>
<evidence type="ECO:0000256" key="14">
    <source>
        <dbReference type="SAM" id="MobiDB-lite"/>
    </source>
</evidence>
<evidence type="ECO:0000313" key="19">
    <source>
        <dbReference type="Proteomes" id="UP000230069"/>
    </source>
</evidence>
<keyword evidence="4" id="KW-0479">Metal-binding</keyword>
<protein>
    <recommendedName>
        <fullName evidence="20">GATA-type domain-containing protein</fullName>
    </recommendedName>
</protein>